<dbReference type="HOGENOM" id="CLU_048612_0_1_1"/>
<feature type="compositionally biased region" description="Polar residues" evidence="1">
    <location>
        <begin position="152"/>
        <end position="162"/>
    </location>
</feature>
<feature type="compositionally biased region" description="Acidic residues" evidence="1">
    <location>
        <begin position="140"/>
        <end position="150"/>
    </location>
</feature>
<organism evidence="2">
    <name type="scientific">Gaeumannomyces tritici (strain R3-111a-1)</name>
    <name type="common">Wheat and barley take-all root rot fungus</name>
    <name type="synonym">Gaeumannomyces graminis var. tritici</name>
    <dbReference type="NCBI Taxonomy" id="644352"/>
    <lineage>
        <taxon>Eukaryota</taxon>
        <taxon>Fungi</taxon>
        <taxon>Dikarya</taxon>
        <taxon>Ascomycota</taxon>
        <taxon>Pezizomycotina</taxon>
        <taxon>Sordariomycetes</taxon>
        <taxon>Sordariomycetidae</taxon>
        <taxon>Magnaporthales</taxon>
        <taxon>Magnaporthaceae</taxon>
        <taxon>Gaeumannomyces</taxon>
    </lineage>
</organism>
<reference evidence="2" key="2">
    <citation type="submission" date="2010-07" db="EMBL/GenBank/DDBJ databases">
        <authorList>
            <consortium name="The Broad Institute Genome Sequencing Platform"/>
            <consortium name="Broad Institute Genome Sequencing Center for Infectious Disease"/>
            <person name="Ma L.-J."/>
            <person name="Dead R."/>
            <person name="Young S."/>
            <person name="Zeng Q."/>
            <person name="Koehrsen M."/>
            <person name="Alvarado L."/>
            <person name="Berlin A."/>
            <person name="Chapman S.B."/>
            <person name="Chen Z."/>
            <person name="Freedman E."/>
            <person name="Gellesch M."/>
            <person name="Goldberg J."/>
            <person name="Griggs A."/>
            <person name="Gujja S."/>
            <person name="Heilman E.R."/>
            <person name="Heiman D."/>
            <person name="Hepburn T."/>
            <person name="Howarth C."/>
            <person name="Jen D."/>
            <person name="Larson L."/>
            <person name="Mehta T."/>
            <person name="Neiman D."/>
            <person name="Pearson M."/>
            <person name="Roberts A."/>
            <person name="Saif S."/>
            <person name="Shea T."/>
            <person name="Shenoy N."/>
            <person name="Sisk P."/>
            <person name="Stolte C."/>
            <person name="Sykes S."/>
            <person name="Walk T."/>
            <person name="White J."/>
            <person name="Yandava C."/>
            <person name="Haas B."/>
            <person name="Nusbaum C."/>
            <person name="Birren B."/>
        </authorList>
    </citation>
    <scope>NUCLEOTIDE SEQUENCE</scope>
    <source>
        <strain evidence="2">R3-111a-1</strain>
    </source>
</reference>
<feature type="region of interest" description="Disordered" evidence="1">
    <location>
        <begin position="121"/>
        <end position="181"/>
    </location>
</feature>
<evidence type="ECO:0000313" key="4">
    <source>
        <dbReference type="Proteomes" id="UP000006039"/>
    </source>
</evidence>
<evidence type="ECO:0000313" key="2">
    <source>
        <dbReference type="EMBL" id="EJT74456.1"/>
    </source>
</evidence>
<name>J3P460_GAET3</name>
<dbReference type="EMBL" id="GL385398">
    <property type="protein sequence ID" value="EJT74456.1"/>
    <property type="molecule type" value="Genomic_DNA"/>
</dbReference>
<evidence type="ECO:0000256" key="1">
    <source>
        <dbReference type="SAM" id="MobiDB-lite"/>
    </source>
</evidence>
<dbReference type="OrthoDB" id="4106209at2759"/>
<dbReference type="GeneID" id="20348754"/>
<gene>
    <name evidence="3" type="primary">20348754</name>
    <name evidence="2" type="ORF">GGTG_08296</name>
</gene>
<reference evidence="2" key="3">
    <citation type="submission" date="2010-09" db="EMBL/GenBank/DDBJ databases">
        <title>Annotation of Gaeumannomyces graminis var. tritici R3-111a-1.</title>
        <authorList>
            <consortium name="The Broad Institute Genome Sequencing Platform"/>
            <person name="Ma L.-J."/>
            <person name="Dead R."/>
            <person name="Young S.K."/>
            <person name="Zeng Q."/>
            <person name="Gargeya S."/>
            <person name="Fitzgerald M."/>
            <person name="Haas B."/>
            <person name="Abouelleil A."/>
            <person name="Alvarado L."/>
            <person name="Arachchi H.M."/>
            <person name="Berlin A."/>
            <person name="Brown A."/>
            <person name="Chapman S.B."/>
            <person name="Chen Z."/>
            <person name="Dunbar C."/>
            <person name="Freedman E."/>
            <person name="Gearin G."/>
            <person name="Gellesch M."/>
            <person name="Goldberg J."/>
            <person name="Griggs A."/>
            <person name="Gujja S."/>
            <person name="Heiman D."/>
            <person name="Howarth C."/>
            <person name="Larson L."/>
            <person name="Lui A."/>
            <person name="MacDonald P.J.P."/>
            <person name="Mehta T."/>
            <person name="Montmayeur A."/>
            <person name="Murphy C."/>
            <person name="Neiman D."/>
            <person name="Pearson M."/>
            <person name="Priest M."/>
            <person name="Roberts A."/>
            <person name="Saif S."/>
            <person name="Shea T."/>
            <person name="Shenoy N."/>
            <person name="Sisk P."/>
            <person name="Stolte C."/>
            <person name="Sykes S."/>
            <person name="Yandava C."/>
            <person name="Wortman J."/>
            <person name="Nusbaum C."/>
            <person name="Birren B."/>
        </authorList>
    </citation>
    <scope>NUCLEOTIDE SEQUENCE</scope>
    <source>
        <strain evidence="2">R3-111a-1</strain>
    </source>
</reference>
<dbReference type="AlphaFoldDB" id="J3P460"/>
<dbReference type="eggNOG" id="ENOG502SHH7">
    <property type="taxonomic scope" value="Eukaryota"/>
</dbReference>
<reference evidence="3" key="4">
    <citation type="journal article" date="2015" name="G3 (Bethesda)">
        <title>Genome sequences of three phytopathogenic species of the Magnaporthaceae family of fungi.</title>
        <authorList>
            <person name="Okagaki L.H."/>
            <person name="Nunes C.C."/>
            <person name="Sailsbery J."/>
            <person name="Clay B."/>
            <person name="Brown D."/>
            <person name="John T."/>
            <person name="Oh Y."/>
            <person name="Young N."/>
            <person name="Fitzgerald M."/>
            <person name="Haas B.J."/>
            <person name="Zeng Q."/>
            <person name="Young S."/>
            <person name="Adiconis X."/>
            <person name="Fan L."/>
            <person name="Levin J.Z."/>
            <person name="Mitchell T.K."/>
            <person name="Okubara P.A."/>
            <person name="Farman M.L."/>
            <person name="Kohn L.M."/>
            <person name="Birren B."/>
            <person name="Ma L.-J."/>
            <person name="Dean R.A."/>
        </authorList>
    </citation>
    <scope>NUCLEOTIDE SEQUENCE</scope>
    <source>
        <strain evidence="3">R3-111a-1</strain>
    </source>
</reference>
<protein>
    <submittedName>
        <fullName evidence="2 3">Uncharacterized protein</fullName>
    </submittedName>
</protein>
<dbReference type="Proteomes" id="UP000006039">
    <property type="component" value="Unassembled WGS sequence"/>
</dbReference>
<reference evidence="4" key="1">
    <citation type="submission" date="2010-07" db="EMBL/GenBank/DDBJ databases">
        <title>The genome sequence of Gaeumannomyces graminis var. tritici strain R3-111a-1.</title>
        <authorList>
            <consortium name="The Broad Institute Genome Sequencing Platform"/>
            <person name="Ma L.-J."/>
            <person name="Dead R."/>
            <person name="Young S."/>
            <person name="Zeng Q."/>
            <person name="Koehrsen M."/>
            <person name="Alvarado L."/>
            <person name="Berlin A."/>
            <person name="Chapman S.B."/>
            <person name="Chen Z."/>
            <person name="Freedman E."/>
            <person name="Gellesch M."/>
            <person name="Goldberg J."/>
            <person name="Griggs A."/>
            <person name="Gujja S."/>
            <person name="Heilman E.R."/>
            <person name="Heiman D."/>
            <person name="Hepburn T."/>
            <person name="Howarth C."/>
            <person name="Jen D."/>
            <person name="Larson L."/>
            <person name="Mehta T."/>
            <person name="Neiman D."/>
            <person name="Pearson M."/>
            <person name="Roberts A."/>
            <person name="Saif S."/>
            <person name="Shea T."/>
            <person name="Shenoy N."/>
            <person name="Sisk P."/>
            <person name="Stolte C."/>
            <person name="Sykes S."/>
            <person name="Walk T."/>
            <person name="White J."/>
            <person name="Yandava C."/>
            <person name="Haas B."/>
            <person name="Nusbaum C."/>
            <person name="Birren B."/>
        </authorList>
    </citation>
    <scope>NUCLEOTIDE SEQUENCE [LARGE SCALE GENOMIC DNA]</scope>
    <source>
        <strain evidence="4">R3-111a-1</strain>
    </source>
</reference>
<reference evidence="3" key="5">
    <citation type="submission" date="2018-04" db="UniProtKB">
        <authorList>
            <consortium name="EnsemblFungi"/>
        </authorList>
    </citation>
    <scope>IDENTIFICATION</scope>
    <source>
        <strain evidence="3">R3-111a-1</strain>
    </source>
</reference>
<feature type="region of interest" description="Disordered" evidence="1">
    <location>
        <begin position="280"/>
        <end position="366"/>
    </location>
</feature>
<feature type="compositionally biased region" description="Low complexity" evidence="1">
    <location>
        <begin position="284"/>
        <end position="334"/>
    </location>
</feature>
<dbReference type="STRING" id="644352.J3P460"/>
<proteinExistence type="predicted"/>
<dbReference type="RefSeq" id="XP_009224400.1">
    <property type="nucleotide sequence ID" value="XM_009226136.1"/>
</dbReference>
<sequence length="366" mass="40934">MKRRPIDELVYEALFPRPKQSDPHNFQAFLTRHLIAEVRHEVHAFYGHIDDDESKYPGLDYCHPTHRIRLSRWQWHRRLFRAFDMLRLTNEEIYGLTKWEGTKWAKERYEKESGVTIRDTTADGFSDWIPPERRAAQSEPEVEEDDEDDASSVRTRIQTTGTAAADDELPDADDSEDEVQGSVGVELNERLRQRVAAHNAGDTSQPLDEEWEQWLKNAIETGEFHLVAEQITRLARHPNPVPIPHDDLSRARVMGAARAGRWHEVPDFLHDMIGRSLNEERAAARQAPVPAATPSDDLSSGSGSSSGSSSSAASPLAAPTSAATSTSSMSSSTSWRRNYSELRLPDGSGLSRSGFRAQPTGQTPGA</sequence>
<keyword evidence="4" id="KW-1185">Reference proteome</keyword>
<accession>J3P460</accession>
<evidence type="ECO:0000313" key="3">
    <source>
        <dbReference type="EnsemblFungi" id="EJT74456"/>
    </source>
</evidence>
<dbReference type="EnsemblFungi" id="EJT74456">
    <property type="protein sequence ID" value="EJT74456"/>
    <property type="gene ID" value="GGTG_08296"/>
</dbReference>
<dbReference type="VEuPathDB" id="FungiDB:GGTG_08296"/>
<feature type="compositionally biased region" description="Acidic residues" evidence="1">
    <location>
        <begin position="165"/>
        <end position="179"/>
    </location>
</feature>